<name>A0A0G4HX86_9ALVE</name>
<organism evidence="2">
    <name type="scientific">Chromera velia CCMP2878</name>
    <dbReference type="NCBI Taxonomy" id="1169474"/>
    <lineage>
        <taxon>Eukaryota</taxon>
        <taxon>Sar</taxon>
        <taxon>Alveolata</taxon>
        <taxon>Colpodellida</taxon>
        <taxon>Chromeraceae</taxon>
        <taxon>Chromera</taxon>
    </lineage>
</organism>
<feature type="non-terminal residue" evidence="2">
    <location>
        <position position="1"/>
    </location>
</feature>
<evidence type="ECO:0000256" key="1">
    <source>
        <dbReference type="SAM" id="MobiDB-lite"/>
    </source>
</evidence>
<feature type="region of interest" description="Disordered" evidence="1">
    <location>
        <begin position="75"/>
        <end position="153"/>
    </location>
</feature>
<sequence length="318" mass="36198">DEDECEIPEEKHIAPPKPFMGRQSPSDLTLTALQSSSLPPPSTECKASSLPSIPVEEDVMGSACVLVEDVEAGDSSGIRTDNEHLHGISLEASGKQLGEEEGEENDNQRQPKPQENVRDSRCAAMKVPEGIRADSQAVSDASPQVVDGGESPGGCVRKCMSTACLTVNAIFYKDAREELKQIQNTNREKRDQRKKEVDQQRQRDREDRARKRREDIQKKDRQRKEDAEKKERQRKENEEKKERKRKKNEEKKGRQRIENGEKKARQRKESEAREQNKAEKEKVKTRQRDQSAFHILLKKGAVLLRPKTDRLSSLPASL</sequence>
<feature type="region of interest" description="Disordered" evidence="1">
    <location>
        <begin position="1"/>
        <end position="49"/>
    </location>
</feature>
<accession>A0A0G4HX86</accession>
<feature type="compositionally biased region" description="Polar residues" evidence="1">
    <location>
        <begin position="23"/>
        <end position="37"/>
    </location>
</feature>
<reference evidence="2" key="1">
    <citation type="submission" date="2014-11" db="EMBL/GenBank/DDBJ databases">
        <authorList>
            <person name="Otto D Thomas"/>
            <person name="Naeem Raeece"/>
        </authorList>
    </citation>
    <scope>NUCLEOTIDE SEQUENCE</scope>
</reference>
<proteinExistence type="predicted"/>
<evidence type="ECO:0000313" key="2">
    <source>
        <dbReference type="EMBL" id="CEM49107.1"/>
    </source>
</evidence>
<protein>
    <submittedName>
        <fullName evidence="2">Uncharacterized protein</fullName>
    </submittedName>
</protein>
<gene>
    <name evidence="2" type="ORF">Cvel_33036</name>
</gene>
<dbReference type="AlphaFoldDB" id="A0A0G4HX86"/>
<dbReference type="VEuPathDB" id="CryptoDB:Cvel_33036"/>
<feature type="region of interest" description="Disordered" evidence="1">
    <location>
        <begin position="182"/>
        <end position="288"/>
    </location>
</feature>
<dbReference type="EMBL" id="CDMZ01004232">
    <property type="protein sequence ID" value="CEM49107.1"/>
    <property type="molecule type" value="Genomic_DNA"/>
</dbReference>